<evidence type="ECO:0000256" key="7">
    <source>
        <dbReference type="ARBA" id="ARBA00022763"/>
    </source>
</evidence>
<dbReference type="GO" id="GO:0006260">
    <property type="term" value="P:DNA replication"/>
    <property type="evidence" value="ECO:0007669"/>
    <property type="project" value="UniProtKB-KW"/>
</dbReference>
<dbReference type="InterPro" id="IPR016059">
    <property type="entry name" value="DNA_ligase_ATP-dep_CS"/>
</dbReference>
<dbReference type="Gene3D" id="3.30.470.30">
    <property type="entry name" value="DNA ligase/mRNA capping enzyme"/>
    <property type="match status" value="1"/>
</dbReference>
<evidence type="ECO:0000256" key="8">
    <source>
        <dbReference type="ARBA" id="ARBA00022840"/>
    </source>
</evidence>
<organism evidence="12 13">
    <name type="scientific">Bacillus phage vB_BsuM-Goe2</name>
    <dbReference type="NCBI Taxonomy" id="1933062"/>
    <lineage>
        <taxon>Viruses</taxon>
        <taxon>Duplodnaviria</taxon>
        <taxon>Heunggongvirae</taxon>
        <taxon>Uroviricota</taxon>
        <taxon>Caudoviricetes</taxon>
        <taxon>Herelleviridae</taxon>
        <taxon>Spounavirinae</taxon>
        <taxon>Okubovirus</taxon>
        <taxon>Okubovirus camphawk</taxon>
    </lineage>
</organism>
<comment type="similarity">
    <text evidence="2">Belongs to the ATP-dependent DNA ligase family.</text>
</comment>
<dbReference type="PROSITE" id="PS50160">
    <property type="entry name" value="DNA_LIGASE_A3"/>
    <property type="match status" value="1"/>
</dbReference>
<gene>
    <name evidence="12" type="ORF">Goe2_c15600</name>
</gene>
<evidence type="ECO:0000256" key="6">
    <source>
        <dbReference type="ARBA" id="ARBA00022741"/>
    </source>
</evidence>
<dbReference type="InterPro" id="IPR050326">
    <property type="entry name" value="NAD_dep_DNA_ligaseB"/>
</dbReference>
<keyword evidence="8" id="KW-0067">ATP-binding</keyword>
<evidence type="ECO:0000256" key="4">
    <source>
        <dbReference type="ARBA" id="ARBA00022598"/>
    </source>
</evidence>
<name>A0A217EQR5_9CAUD</name>
<dbReference type="InterPro" id="IPR012310">
    <property type="entry name" value="DNA_ligase_ATP-dep_cent"/>
</dbReference>
<evidence type="ECO:0000256" key="5">
    <source>
        <dbReference type="ARBA" id="ARBA00022705"/>
    </source>
</evidence>
<dbReference type="GO" id="GO:0006281">
    <property type="term" value="P:DNA repair"/>
    <property type="evidence" value="ECO:0007669"/>
    <property type="project" value="UniProtKB-KW"/>
</dbReference>
<comment type="cofactor">
    <cofactor evidence="1">
        <name>a divalent metal cation</name>
        <dbReference type="ChEBI" id="CHEBI:60240"/>
    </cofactor>
</comment>
<dbReference type="GO" id="GO:0005524">
    <property type="term" value="F:ATP binding"/>
    <property type="evidence" value="ECO:0007669"/>
    <property type="project" value="UniProtKB-KW"/>
</dbReference>
<proteinExistence type="inferred from homology"/>
<evidence type="ECO:0000313" key="12">
    <source>
        <dbReference type="EMBL" id="APZ82392.1"/>
    </source>
</evidence>
<dbReference type="GO" id="GO:0006310">
    <property type="term" value="P:DNA recombination"/>
    <property type="evidence" value="ECO:0007669"/>
    <property type="project" value="InterPro"/>
</dbReference>
<dbReference type="EMBL" id="KY368639">
    <property type="protein sequence ID" value="APZ82392.1"/>
    <property type="molecule type" value="Genomic_DNA"/>
</dbReference>
<dbReference type="SUPFAM" id="SSF50249">
    <property type="entry name" value="Nucleic acid-binding proteins"/>
    <property type="match status" value="1"/>
</dbReference>
<dbReference type="PROSITE" id="PS00333">
    <property type="entry name" value="DNA_LIGASE_A2"/>
    <property type="match status" value="1"/>
</dbReference>
<dbReference type="Pfam" id="PF04675">
    <property type="entry name" value="DNA_ligase_A_N"/>
    <property type="match status" value="1"/>
</dbReference>
<dbReference type="Proteomes" id="UP000224660">
    <property type="component" value="Segment"/>
</dbReference>
<evidence type="ECO:0000256" key="2">
    <source>
        <dbReference type="ARBA" id="ARBA00007572"/>
    </source>
</evidence>
<feature type="region of interest" description="Disordered" evidence="10">
    <location>
        <begin position="400"/>
        <end position="423"/>
    </location>
</feature>
<dbReference type="GO" id="GO:0003910">
    <property type="term" value="F:DNA ligase (ATP) activity"/>
    <property type="evidence" value="ECO:0007669"/>
    <property type="project" value="InterPro"/>
</dbReference>
<dbReference type="GO" id="GO:0003677">
    <property type="term" value="F:DNA binding"/>
    <property type="evidence" value="ECO:0007669"/>
    <property type="project" value="InterPro"/>
</dbReference>
<dbReference type="CDD" id="cd08041">
    <property type="entry name" value="OBF_kDNA_ligase_like"/>
    <property type="match status" value="1"/>
</dbReference>
<evidence type="ECO:0000256" key="9">
    <source>
        <dbReference type="ARBA" id="ARBA00023204"/>
    </source>
</evidence>
<dbReference type="PANTHER" id="PTHR47810:SF1">
    <property type="entry name" value="DNA LIGASE B"/>
    <property type="match status" value="1"/>
</dbReference>
<dbReference type="PANTHER" id="PTHR47810">
    <property type="entry name" value="DNA LIGASE"/>
    <property type="match status" value="1"/>
</dbReference>
<evidence type="ECO:0000256" key="1">
    <source>
        <dbReference type="ARBA" id="ARBA00001968"/>
    </source>
</evidence>
<dbReference type="Gene3D" id="1.10.3260.10">
    <property type="entry name" value="DNA ligase, ATP-dependent, N-terminal domain"/>
    <property type="match status" value="1"/>
</dbReference>
<dbReference type="InterPro" id="IPR012340">
    <property type="entry name" value="NA-bd_OB-fold"/>
</dbReference>
<protein>
    <recommendedName>
        <fullName evidence="3">DNA ligase</fullName>
    </recommendedName>
</protein>
<keyword evidence="6" id="KW-0547">Nucleotide-binding</keyword>
<reference evidence="12 13" key="1">
    <citation type="journal article" date="2017" name="Viruses">
        <title>Characterization of Bacillus subtilis Viruses vB_BsuM-Goe2 and vB_BsuM-Goe3.</title>
        <authorList>
            <person name="Willms I.M."/>
            <person name="Hoppert M."/>
            <person name="Hertel R."/>
        </authorList>
    </citation>
    <scope>NUCLEOTIDE SEQUENCE [LARGE SCALE GENOMIC DNA]</scope>
</reference>
<dbReference type="InterPro" id="IPR036599">
    <property type="entry name" value="DNA_ligase_N_sf"/>
</dbReference>
<keyword evidence="5" id="KW-0235">DNA replication</keyword>
<feature type="domain" description="ATP-dependent DNA ligase family profile" evidence="11">
    <location>
        <begin position="237"/>
        <end position="332"/>
    </location>
</feature>
<dbReference type="Pfam" id="PF01068">
    <property type="entry name" value="DNA_ligase_A_M"/>
    <property type="match status" value="1"/>
</dbReference>
<evidence type="ECO:0000256" key="10">
    <source>
        <dbReference type="SAM" id="MobiDB-lite"/>
    </source>
</evidence>
<dbReference type="Pfam" id="PF14743">
    <property type="entry name" value="DNA_ligase_OB_2"/>
    <property type="match status" value="1"/>
</dbReference>
<keyword evidence="7" id="KW-0227">DNA damage</keyword>
<dbReference type="InterPro" id="IPR012308">
    <property type="entry name" value="DNA_ligase_ATP-dep_N"/>
</dbReference>
<keyword evidence="4 12" id="KW-0436">Ligase</keyword>
<accession>A0A217EQR5</accession>
<evidence type="ECO:0000313" key="13">
    <source>
        <dbReference type="Proteomes" id="UP000224660"/>
    </source>
</evidence>
<dbReference type="InterPro" id="IPR029319">
    <property type="entry name" value="DNA_ligase_OB"/>
</dbReference>
<dbReference type="Gene3D" id="2.40.50.140">
    <property type="entry name" value="Nucleic acid-binding proteins"/>
    <property type="match status" value="1"/>
</dbReference>
<sequence>MGNVKEKVLEAFDILERISKTSGANKKKEILSEGLENEPLKELLYQTYNNFIIFGIKKVPKVKPVEKSDVELNYKLFGDLLDDLASRRLTGNKAKEAVQVFFSCCDETEQKWYAKIIQRDLKIGITEKTINKVFDNYIPIFECQLAEPFKEKKVPEQYVIDPKLDGYRGLAFAYADRTEFRTRNGKELEGYDLILEEIEHHLPIGYVYDGEIMAPSGKFNDVQRTAFKKAKSKEGIFHIFDMVPIEEWENNSFSEELSERKKRLSEVMKDCDSALIQLVPMHGPFKKSPESWEKVLELYDEALDEGLEGLMMKDTKAKYKMGKSFNIMKIKPYETIDLRVVGVQEGKEGTQHEGSLGALIVEYKGNTVNVGSGFSHQLRAELWTNKEAQTDRIIEIEYKEETTDKNGKHSLREPRFKRFRNDK</sequence>
<evidence type="ECO:0000259" key="11">
    <source>
        <dbReference type="PROSITE" id="PS50160"/>
    </source>
</evidence>
<keyword evidence="9" id="KW-0234">DNA repair</keyword>
<dbReference type="SUPFAM" id="SSF56091">
    <property type="entry name" value="DNA ligase/mRNA capping enzyme, catalytic domain"/>
    <property type="match status" value="1"/>
</dbReference>
<evidence type="ECO:0000256" key="3">
    <source>
        <dbReference type="ARBA" id="ARBA00013308"/>
    </source>
</evidence>